<dbReference type="InterPro" id="IPR018011">
    <property type="entry name" value="Carb_sulfotrans_8-10"/>
</dbReference>
<dbReference type="PANTHER" id="PTHR12137:SF54">
    <property type="entry name" value="CARBOHYDRATE SULFOTRANSFERASE"/>
    <property type="match status" value="1"/>
</dbReference>
<sequence length="590" mass="68403">MRYTAVTKLLLSVILLVVVVLIILRRDLLKVSFSGVSLTPKKQPTARKAEGITAVARTSVFPHHDNNSATMGVEAELPALQTQKIENLQMEQHLRLERIKRICSRYKIKGGVEQLYTYSSRRISYCSSHKVASTYWIQVFRFLHKDIPPGVKKPAEIPKFYTHLAPLKMLKKGQFLRKQDYEETMQNYRFMMARDPYERLWSVYIDKYVLLDLYFWQSFSKRIRDNFLRYAGDTRSSNPPRWDKVNNITDNNKDQRARSNKTRVSSYESNCRQLSFEEFLIYVATLGKTSLDALNDHFQPIHIGCNPCRFKPDFIGHVETFIEEKSFLLKKIGLAPDIDGMDNYKDHIHHEIVTLSQFQFQLLSMSSFISCLTMKNIQERIAVAFVLNGYLPLDSLDTLGPLLPLSKNQFVNQLIQLFMDSNRTSDDIHQQRATLRKDAYKQIPYQTLLALKDIFKNDFLLFGYDPLPAYIFEERIDFDVKKILGRPSKGLLVGHYFKDIDYSGGKIKLLFTNSCPNKCVIVSRGVKCKVICIAQFWRDNYSSDSDFNLLRENCLDGIIKFVEDADITSSFTQRSVCSVLVEAKKYSRIT</sequence>
<evidence type="ECO:0000256" key="10">
    <source>
        <dbReference type="SAM" id="MobiDB-lite"/>
    </source>
</evidence>
<keyword evidence="4 9" id="KW-0812">Transmembrane</keyword>
<evidence type="ECO:0000256" key="4">
    <source>
        <dbReference type="ARBA" id="ARBA00022692"/>
    </source>
</evidence>
<keyword evidence="5 9" id="KW-1133">Transmembrane helix</keyword>
<keyword evidence="6 9" id="KW-0333">Golgi apparatus</keyword>
<reference evidence="11" key="1">
    <citation type="journal article" date="2023" name="G3 (Bethesda)">
        <title>A reference genome for the long-term kleptoplast-retaining sea slug Elysia crispata morphotype clarki.</title>
        <authorList>
            <person name="Eastman K.E."/>
            <person name="Pendleton A.L."/>
            <person name="Shaikh M.A."/>
            <person name="Suttiyut T."/>
            <person name="Ogas R."/>
            <person name="Tomko P."/>
            <person name="Gavelis G."/>
            <person name="Widhalm J.R."/>
            <person name="Wisecaver J.H."/>
        </authorList>
    </citation>
    <scope>NUCLEOTIDE SEQUENCE</scope>
    <source>
        <strain evidence="11">ECLA1</strain>
    </source>
</reference>
<dbReference type="GO" id="GO:0016051">
    <property type="term" value="P:carbohydrate biosynthetic process"/>
    <property type="evidence" value="ECO:0007669"/>
    <property type="project" value="InterPro"/>
</dbReference>
<keyword evidence="9" id="KW-0119">Carbohydrate metabolism</keyword>
<comment type="caution">
    <text evidence="11">The sequence shown here is derived from an EMBL/GenBank/DDBJ whole genome shotgun (WGS) entry which is preliminary data.</text>
</comment>
<keyword evidence="3 9" id="KW-0808">Transferase</keyword>
<dbReference type="AlphaFoldDB" id="A0AAE1DBC4"/>
<dbReference type="GO" id="GO:0008146">
    <property type="term" value="F:sulfotransferase activity"/>
    <property type="evidence" value="ECO:0007669"/>
    <property type="project" value="InterPro"/>
</dbReference>
<keyword evidence="7 9" id="KW-0472">Membrane</keyword>
<evidence type="ECO:0000256" key="7">
    <source>
        <dbReference type="ARBA" id="ARBA00023136"/>
    </source>
</evidence>
<protein>
    <recommendedName>
        <fullName evidence="9">Carbohydrate sulfotransferase</fullName>
        <ecNumber evidence="9">2.8.2.-</ecNumber>
    </recommendedName>
</protein>
<evidence type="ECO:0000256" key="3">
    <source>
        <dbReference type="ARBA" id="ARBA00022679"/>
    </source>
</evidence>
<evidence type="ECO:0000313" key="11">
    <source>
        <dbReference type="EMBL" id="KAK3764192.1"/>
    </source>
</evidence>
<dbReference type="PANTHER" id="PTHR12137">
    <property type="entry name" value="CARBOHYDRATE SULFOTRANSFERASE"/>
    <property type="match status" value="1"/>
</dbReference>
<feature type="transmembrane region" description="Helical" evidence="9">
    <location>
        <begin position="6"/>
        <end position="24"/>
    </location>
</feature>
<evidence type="ECO:0000256" key="8">
    <source>
        <dbReference type="ARBA" id="ARBA00023180"/>
    </source>
</evidence>
<dbReference type="Pfam" id="PF03567">
    <property type="entry name" value="Sulfotransfer_2"/>
    <property type="match status" value="1"/>
</dbReference>
<gene>
    <name evidence="11" type="ORF">RRG08_044119</name>
</gene>
<proteinExistence type="inferred from homology"/>
<dbReference type="InterPro" id="IPR005331">
    <property type="entry name" value="Sulfotransferase"/>
</dbReference>
<evidence type="ECO:0000256" key="2">
    <source>
        <dbReference type="ARBA" id="ARBA00006339"/>
    </source>
</evidence>
<comment type="similarity">
    <text evidence="2 9">Belongs to the sulfotransferase 2 family.</text>
</comment>
<evidence type="ECO:0000256" key="6">
    <source>
        <dbReference type="ARBA" id="ARBA00023034"/>
    </source>
</evidence>
<dbReference type="EMBL" id="JAWDGP010004466">
    <property type="protein sequence ID" value="KAK3764192.1"/>
    <property type="molecule type" value="Genomic_DNA"/>
</dbReference>
<evidence type="ECO:0000256" key="9">
    <source>
        <dbReference type="RuleBase" id="RU364020"/>
    </source>
</evidence>
<name>A0AAE1DBC4_9GAST</name>
<dbReference type="Proteomes" id="UP001283361">
    <property type="component" value="Unassembled WGS sequence"/>
</dbReference>
<accession>A0AAE1DBC4</accession>
<evidence type="ECO:0000256" key="1">
    <source>
        <dbReference type="ARBA" id="ARBA00004323"/>
    </source>
</evidence>
<keyword evidence="12" id="KW-1185">Reference proteome</keyword>
<dbReference type="EC" id="2.8.2.-" evidence="9"/>
<dbReference type="GO" id="GO:0000139">
    <property type="term" value="C:Golgi membrane"/>
    <property type="evidence" value="ECO:0007669"/>
    <property type="project" value="UniProtKB-SubCell"/>
</dbReference>
<organism evidence="11 12">
    <name type="scientific">Elysia crispata</name>
    <name type="common">lettuce slug</name>
    <dbReference type="NCBI Taxonomy" id="231223"/>
    <lineage>
        <taxon>Eukaryota</taxon>
        <taxon>Metazoa</taxon>
        <taxon>Spiralia</taxon>
        <taxon>Lophotrochozoa</taxon>
        <taxon>Mollusca</taxon>
        <taxon>Gastropoda</taxon>
        <taxon>Heterobranchia</taxon>
        <taxon>Euthyneura</taxon>
        <taxon>Panpulmonata</taxon>
        <taxon>Sacoglossa</taxon>
        <taxon>Placobranchoidea</taxon>
        <taxon>Plakobranchidae</taxon>
        <taxon>Elysia</taxon>
    </lineage>
</organism>
<keyword evidence="8 9" id="KW-0325">Glycoprotein</keyword>
<evidence type="ECO:0000256" key="5">
    <source>
        <dbReference type="ARBA" id="ARBA00022989"/>
    </source>
</evidence>
<feature type="region of interest" description="Disordered" evidence="10">
    <location>
        <begin position="239"/>
        <end position="262"/>
    </location>
</feature>
<comment type="subcellular location">
    <subcellularLocation>
        <location evidence="1 9">Golgi apparatus membrane</location>
        <topology evidence="1 9">Single-pass type II membrane protein</topology>
    </subcellularLocation>
</comment>
<evidence type="ECO:0000313" key="12">
    <source>
        <dbReference type="Proteomes" id="UP001283361"/>
    </source>
</evidence>
<keyword evidence="9" id="KW-0735">Signal-anchor</keyword>